<reference evidence="1" key="1">
    <citation type="submission" date="2022-04" db="EMBL/GenBank/DDBJ databases">
        <title>Genome of the entomopathogenic fungus Entomophthora muscae.</title>
        <authorList>
            <person name="Elya C."/>
            <person name="Lovett B.R."/>
            <person name="Lee E."/>
            <person name="Macias A.M."/>
            <person name="Hajek A.E."/>
            <person name="De Bivort B.L."/>
            <person name="Kasson M.T."/>
            <person name="De Fine Licht H.H."/>
            <person name="Stajich J.E."/>
        </authorList>
    </citation>
    <scope>NUCLEOTIDE SEQUENCE</scope>
    <source>
        <strain evidence="1">Berkeley</strain>
    </source>
</reference>
<accession>A0ACC2S8V3</accession>
<proteinExistence type="predicted"/>
<comment type="caution">
    <text evidence="1">The sequence shown here is derived from an EMBL/GenBank/DDBJ whole genome shotgun (WGS) entry which is preliminary data.</text>
</comment>
<protein>
    <submittedName>
        <fullName evidence="1">Uncharacterized protein</fullName>
    </submittedName>
</protein>
<keyword evidence="2" id="KW-1185">Reference proteome</keyword>
<dbReference type="Proteomes" id="UP001165960">
    <property type="component" value="Unassembled WGS sequence"/>
</dbReference>
<organism evidence="1 2">
    <name type="scientific">Entomophthora muscae</name>
    <dbReference type="NCBI Taxonomy" id="34485"/>
    <lineage>
        <taxon>Eukaryota</taxon>
        <taxon>Fungi</taxon>
        <taxon>Fungi incertae sedis</taxon>
        <taxon>Zoopagomycota</taxon>
        <taxon>Entomophthoromycotina</taxon>
        <taxon>Entomophthoromycetes</taxon>
        <taxon>Entomophthorales</taxon>
        <taxon>Entomophthoraceae</taxon>
        <taxon>Entomophthora</taxon>
    </lineage>
</organism>
<evidence type="ECO:0000313" key="2">
    <source>
        <dbReference type="Proteomes" id="UP001165960"/>
    </source>
</evidence>
<gene>
    <name evidence="1" type="ORF">DSO57_1009782</name>
</gene>
<dbReference type="EMBL" id="QTSX02005711">
    <property type="protein sequence ID" value="KAJ9058703.1"/>
    <property type="molecule type" value="Genomic_DNA"/>
</dbReference>
<sequence>METDEHPSTTGSAPSSKAALKAQAPGPDPASNSNCPDKSTSFSDAVKQAGIVPEKHADAICYLCGLVSHQQKAASAENLTLVYVGGIQCKAISKVKKNLLSLSFDIWSTVIANISFLGASTCEFLLAPHYVSYFKRHITELDHLLLCLLENFEVCKAADLSALLALKEHVKASFINCNQVLLVAMMLFHLSKSFLRSTWLITLFQHTSLML</sequence>
<evidence type="ECO:0000313" key="1">
    <source>
        <dbReference type="EMBL" id="KAJ9058703.1"/>
    </source>
</evidence>
<name>A0ACC2S8V3_9FUNG</name>